<dbReference type="InParanoid" id="A5DUQ5"/>
<reference evidence="2 3" key="1">
    <citation type="journal article" date="2009" name="Nature">
        <title>Evolution of pathogenicity and sexual reproduction in eight Candida genomes.</title>
        <authorList>
            <person name="Butler G."/>
            <person name="Rasmussen M.D."/>
            <person name="Lin M.F."/>
            <person name="Santos M.A."/>
            <person name="Sakthikumar S."/>
            <person name="Munro C.A."/>
            <person name="Rheinbay E."/>
            <person name="Grabherr M."/>
            <person name="Forche A."/>
            <person name="Reedy J.L."/>
            <person name="Agrafioti I."/>
            <person name="Arnaud M.B."/>
            <person name="Bates S."/>
            <person name="Brown A.J."/>
            <person name="Brunke S."/>
            <person name="Costanzo M.C."/>
            <person name="Fitzpatrick D.A."/>
            <person name="de Groot P.W."/>
            <person name="Harris D."/>
            <person name="Hoyer L.L."/>
            <person name="Hube B."/>
            <person name="Klis F.M."/>
            <person name="Kodira C."/>
            <person name="Lennard N."/>
            <person name="Logue M.E."/>
            <person name="Martin R."/>
            <person name="Neiman A.M."/>
            <person name="Nikolaou E."/>
            <person name="Quail M.A."/>
            <person name="Quinn J."/>
            <person name="Santos M.C."/>
            <person name="Schmitzberger F.F."/>
            <person name="Sherlock G."/>
            <person name="Shah P."/>
            <person name="Silverstein K.A."/>
            <person name="Skrzypek M.S."/>
            <person name="Soll D."/>
            <person name="Staggs R."/>
            <person name="Stansfield I."/>
            <person name="Stumpf M.P."/>
            <person name="Sudbery P.E."/>
            <person name="Srikantha T."/>
            <person name="Zeng Q."/>
            <person name="Berman J."/>
            <person name="Berriman M."/>
            <person name="Heitman J."/>
            <person name="Gow N.A."/>
            <person name="Lorenz M.C."/>
            <person name="Birren B.W."/>
            <person name="Kellis M."/>
            <person name="Cuomo C.A."/>
        </authorList>
    </citation>
    <scope>NUCLEOTIDE SEQUENCE [LARGE SCALE GENOMIC DNA]</scope>
    <source>
        <strain evidence="3">ATCC 11503 / BCRC 21390 / CBS 2605 / JCM 1781 / NBRC 1676 / NRRL YB-4239</strain>
    </source>
</reference>
<dbReference type="OrthoDB" id="10059120at2759"/>
<keyword evidence="3" id="KW-1185">Reference proteome</keyword>
<feature type="region of interest" description="Disordered" evidence="1">
    <location>
        <begin position="1"/>
        <end position="21"/>
    </location>
</feature>
<dbReference type="AlphaFoldDB" id="A5DUQ5"/>
<evidence type="ECO:0000256" key="1">
    <source>
        <dbReference type="SAM" id="MobiDB-lite"/>
    </source>
</evidence>
<dbReference type="KEGG" id="lel:PVL30_001056"/>
<dbReference type="EMBL" id="CH981524">
    <property type="protein sequence ID" value="EDK42913.1"/>
    <property type="molecule type" value="Genomic_DNA"/>
</dbReference>
<evidence type="ECO:0008006" key="4">
    <source>
        <dbReference type="Google" id="ProtNLM"/>
    </source>
</evidence>
<dbReference type="VEuPathDB" id="FungiDB:LELG_01091"/>
<dbReference type="eggNOG" id="ENOG502R9X4">
    <property type="taxonomic scope" value="Eukaryota"/>
</dbReference>
<sequence>MTNKQTMPNIQITSRSKSAEPPFTDSQLIKIINDNHQLSSAAELIAKIGKELDRISSKHKFIIQYTQLKLESTNVDVDICTDFVAYWDSTKDGCVTVEVLSSSEAREENQIGELTSEKQILDEAHLERIDDSEVVEDLLVENQKTVNMSSGGDLNAATPKERNPIVSPVNINKFFNLLLLTIYWLSI</sequence>
<evidence type="ECO:0000313" key="2">
    <source>
        <dbReference type="EMBL" id="EDK42913.1"/>
    </source>
</evidence>
<dbReference type="HOGENOM" id="CLU_1539811_0_0_1"/>
<dbReference type="GeneID" id="5234771"/>
<organism evidence="2 3">
    <name type="scientific">Lodderomyces elongisporus (strain ATCC 11503 / CBS 2605 / JCM 1781 / NBRC 1676 / NRRL YB-4239)</name>
    <name type="common">Yeast</name>
    <name type="synonym">Saccharomyces elongisporus</name>
    <dbReference type="NCBI Taxonomy" id="379508"/>
    <lineage>
        <taxon>Eukaryota</taxon>
        <taxon>Fungi</taxon>
        <taxon>Dikarya</taxon>
        <taxon>Ascomycota</taxon>
        <taxon>Saccharomycotina</taxon>
        <taxon>Pichiomycetes</taxon>
        <taxon>Debaryomycetaceae</taxon>
        <taxon>Candida/Lodderomyces clade</taxon>
        <taxon>Lodderomyces</taxon>
    </lineage>
</organism>
<protein>
    <recommendedName>
        <fullName evidence="4">Topoisomerase I damage affected protein 2</fullName>
    </recommendedName>
</protein>
<feature type="compositionally biased region" description="Polar residues" evidence="1">
    <location>
        <begin position="1"/>
        <end position="16"/>
    </location>
</feature>
<dbReference type="Proteomes" id="UP000001996">
    <property type="component" value="Unassembled WGS sequence"/>
</dbReference>
<accession>A5DUQ5</accession>
<gene>
    <name evidence="2" type="ORF">LELG_01091</name>
</gene>
<name>A5DUQ5_LODEL</name>
<evidence type="ECO:0000313" key="3">
    <source>
        <dbReference type="Proteomes" id="UP000001996"/>
    </source>
</evidence>
<proteinExistence type="predicted"/>